<keyword evidence="1" id="KW-0677">Repeat</keyword>
<dbReference type="PANTHER" id="PTHR24104:SF25">
    <property type="entry name" value="PROTEIN LIN-41"/>
    <property type="match status" value="1"/>
</dbReference>
<dbReference type="CDD" id="cd05819">
    <property type="entry name" value="NHL"/>
    <property type="match status" value="1"/>
</dbReference>
<reference evidence="3 4" key="1">
    <citation type="journal article" date="2023" name="BMC Biol.">
        <title>The compact genome of the sponge Oopsacas minuta (Hexactinellida) is lacking key metazoan core genes.</title>
        <authorList>
            <person name="Santini S."/>
            <person name="Schenkelaars Q."/>
            <person name="Jourda C."/>
            <person name="Duchesne M."/>
            <person name="Belahbib H."/>
            <person name="Rocher C."/>
            <person name="Selva M."/>
            <person name="Riesgo A."/>
            <person name="Vervoort M."/>
            <person name="Leys S.P."/>
            <person name="Kodjabachian L."/>
            <person name="Le Bivic A."/>
            <person name="Borchiellini C."/>
            <person name="Claverie J.M."/>
            <person name="Renard E."/>
        </authorList>
    </citation>
    <scope>NUCLEOTIDE SEQUENCE [LARGE SCALE GENOMIC DNA]</scope>
    <source>
        <strain evidence="3">SPO-2</strain>
    </source>
</reference>
<evidence type="ECO:0000313" key="3">
    <source>
        <dbReference type="EMBL" id="KAI6656366.1"/>
    </source>
</evidence>
<dbReference type="Gene3D" id="2.120.10.30">
    <property type="entry name" value="TolB, C-terminal domain"/>
    <property type="match status" value="1"/>
</dbReference>
<dbReference type="GO" id="GO:0061630">
    <property type="term" value="F:ubiquitin protein ligase activity"/>
    <property type="evidence" value="ECO:0007669"/>
    <property type="project" value="TreeGrafter"/>
</dbReference>
<protein>
    <submittedName>
        <fullName evidence="3">Tripartite motif-containing protein 2-like</fullName>
    </submittedName>
</protein>
<dbReference type="GO" id="GO:0000209">
    <property type="term" value="P:protein polyubiquitination"/>
    <property type="evidence" value="ECO:0007669"/>
    <property type="project" value="TreeGrafter"/>
</dbReference>
<gene>
    <name evidence="3" type="ORF">LOD99_1165</name>
</gene>
<accession>A0AAV7K7Z4</accession>
<dbReference type="InterPro" id="IPR001258">
    <property type="entry name" value="NHL_repeat"/>
</dbReference>
<evidence type="ECO:0000313" key="4">
    <source>
        <dbReference type="Proteomes" id="UP001165289"/>
    </source>
</evidence>
<dbReference type="InterPro" id="IPR050952">
    <property type="entry name" value="TRIM-NHL_E3_ligases"/>
</dbReference>
<dbReference type="SUPFAM" id="SSF63829">
    <property type="entry name" value="Calcium-dependent phosphotriesterase"/>
    <property type="match status" value="1"/>
</dbReference>
<dbReference type="GO" id="GO:0008270">
    <property type="term" value="F:zinc ion binding"/>
    <property type="evidence" value="ECO:0007669"/>
    <property type="project" value="UniProtKB-KW"/>
</dbReference>
<evidence type="ECO:0000256" key="1">
    <source>
        <dbReference type="ARBA" id="ARBA00022737"/>
    </source>
</evidence>
<dbReference type="Proteomes" id="UP001165289">
    <property type="component" value="Unassembled WGS sequence"/>
</dbReference>
<comment type="caution">
    <text evidence="3">The sequence shown here is derived from an EMBL/GenBank/DDBJ whole genome shotgun (WGS) entry which is preliminary data.</text>
</comment>
<feature type="repeat" description="NHL" evidence="2">
    <location>
        <begin position="238"/>
        <end position="281"/>
    </location>
</feature>
<organism evidence="3 4">
    <name type="scientific">Oopsacas minuta</name>
    <dbReference type="NCBI Taxonomy" id="111878"/>
    <lineage>
        <taxon>Eukaryota</taxon>
        <taxon>Metazoa</taxon>
        <taxon>Porifera</taxon>
        <taxon>Hexactinellida</taxon>
        <taxon>Hexasterophora</taxon>
        <taxon>Lyssacinosida</taxon>
        <taxon>Leucopsacidae</taxon>
        <taxon>Oopsacas</taxon>
    </lineage>
</organism>
<sequence length="422" mass="48394">MAGYNAPVIAPVDPIERQINELFDWMVYRLNQRRAALLNRYHELPVEKAARRSDRIKKFEELVGMKADTERRLQMNDLRELQERMIADIELKLAEVNTHQPETHIVFRNQSEPLEQLIAELGEVLEEEVPIIPNYQAMREVVAVRKKGRAPGELDIPHAVAIDYNTNRIFVTEGALSILDSHQRISIFTERGDYLNSFTHKDLLAPLGIAIHEDNVYVTDMKVHAVFLFKMETSFPLIAKLGTRGTQIGEFNYPHNLAVSTNGDVYVTDYHNHRIQILNSSLQPIRNLTKKPIQNPHDIKLTADEVYVLCQDNPRVLVLSHAGERLRSLVSMRITGHVFNSGFFCLDAAKNIIITDYSPGNVKIFNKEGILIHTIEIERGQYRPEISPQGLALTKDLNLVVVCHNIDGFTNIFLFIIFIYYY</sequence>
<dbReference type="InterPro" id="IPR011042">
    <property type="entry name" value="6-blade_b-propeller_TolB-like"/>
</dbReference>
<dbReference type="Pfam" id="PF01436">
    <property type="entry name" value="NHL"/>
    <property type="match status" value="1"/>
</dbReference>
<name>A0AAV7K7Z4_9METZ</name>
<keyword evidence="4" id="KW-1185">Reference proteome</keyword>
<evidence type="ECO:0000256" key="2">
    <source>
        <dbReference type="PROSITE-ProRule" id="PRU00504"/>
    </source>
</evidence>
<dbReference type="GO" id="GO:0043161">
    <property type="term" value="P:proteasome-mediated ubiquitin-dependent protein catabolic process"/>
    <property type="evidence" value="ECO:0007669"/>
    <property type="project" value="TreeGrafter"/>
</dbReference>
<dbReference type="PROSITE" id="PS51125">
    <property type="entry name" value="NHL"/>
    <property type="match status" value="1"/>
</dbReference>
<proteinExistence type="predicted"/>
<dbReference type="EMBL" id="JAKMXF010000144">
    <property type="protein sequence ID" value="KAI6656366.1"/>
    <property type="molecule type" value="Genomic_DNA"/>
</dbReference>
<dbReference type="AlphaFoldDB" id="A0AAV7K7Z4"/>
<dbReference type="PANTHER" id="PTHR24104">
    <property type="entry name" value="E3 UBIQUITIN-PROTEIN LIGASE NHLRC1-RELATED"/>
    <property type="match status" value="1"/>
</dbReference>